<keyword evidence="1" id="KW-0472">Membrane</keyword>
<dbReference type="Gramene" id="CDY40957">
    <property type="protein sequence ID" value="CDY40957"/>
    <property type="gene ID" value="GSBRNA2T00072199001"/>
</dbReference>
<feature type="transmembrane region" description="Helical" evidence="1">
    <location>
        <begin position="263"/>
        <end position="285"/>
    </location>
</feature>
<keyword evidence="1" id="KW-1133">Transmembrane helix</keyword>
<sequence>MGNCVVFQFSYDNLLKELQFLEHLQLLTIDVSTELGLERILEDQRLVNCIYDLDIHGFQQKSCILSLLVNMANLREVRVTSINVSNTNCGGSERDSSDLYSLDLHHSTSPCFTNLSVVYIRNSTNVKDLTLLLFAPNLAVLRIEKSEVEEIINKEKAAKLIGISPFWKLEELSLRRLPNLVSIYWRPLPFPFLRRLEKIDCPKLRKLPLNATSVSRVDELSIVIRSQEQETELEWEDEDTKNRFSTSIKGGNYFSYSLSTLEYTLLLLMFSLSIACYFVMWSVLYHYCVITFPLQTYLCGVCCIVHLDYVFHVHIVLCKTDCVMDPFFRGFLILDYNQNQNMRFHMFFMTLNNSL</sequence>
<protein>
    <submittedName>
        <fullName evidence="2">BnaCnng10000D protein</fullName>
    </submittedName>
</protein>
<reference evidence="2 3" key="1">
    <citation type="journal article" date="2014" name="Science">
        <title>Plant genetics. Early allopolyploid evolution in the post-Neolithic Brassica napus oilseed genome.</title>
        <authorList>
            <person name="Chalhoub B."/>
            <person name="Denoeud F."/>
            <person name="Liu S."/>
            <person name="Parkin I.A."/>
            <person name="Tang H."/>
            <person name="Wang X."/>
            <person name="Chiquet J."/>
            <person name="Belcram H."/>
            <person name="Tong C."/>
            <person name="Samans B."/>
            <person name="Correa M."/>
            <person name="Da Silva C."/>
            <person name="Just J."/>
            <person name="Falentin C."/>
            <person name="Koh C.S."/>
            <person name="Le Clainche I."/>
            <person name="Bernard M."/>
            <person name="Bento P."/>
            <person name="Noel B."/>
            <person name="Labadie K."/>
            <person name="Alberti A."/>
            <person name="Charles M."/>
            <person name="Arnaud D."/>
            <person name="Guo H."/>
            <person name="Daviaud C."/>
            <person name="Alamery S."/>
            <person name="Jabbari K."/>
            <person name="Zhao M."/>
            <person name="Edger P.P."/>
            <person name="Chelaifa H."/>
            <person name="Tack D."/>
            <person name="Lassalle G."/>
            <person name="Mestiri I."/>
            <person name="Schnel N."/>
            <person name="Le Paslier M.C."/>
            <person name="Fan G."/>
            <person name="Renault V."/>
            <person name="Bayer P.E."/>
            <person name="Golicz A.A."/>
            <person name="Manoli S."/>
            <person name="Lee T.H."/>
            <person name="Thi V.H."/>
            <person name="Chalabi S."/>
            <person name="Hu Q."/>
            <person name="Fan C."/>
            <person name="Tollenaere R."/>
            <person name="Lu Y."/>
            <person name="Battail C."/>
            <person name="Shen J."/>
            <person name="Sidebottom C.H."/>
            <person name="Wang X."/>
            <person name="Canaguier A."/>
            <person name="Chauveau A."/>
            <person name="Berard A."/>
            <person name="Deniot G."/>
            <person name="Guan M."/>
            <person name="Liu Z."/>
            <person name="Sun F."/>
            <person name="Lim Y.P."/>
            <person name="Lyons E."/>
            <person name="Town C.D."/>
            <person name="Bancroft I."/>
            <person name="Wang X."/>
            <person name="Meng J."/>
            <person name="Ma J."/>
            <person name="Pires J.C."/>
            <person name="King G.J."/>
            <person name="Brunel D."/>
            <person name="Delourme R."/>
            <person name="Renard M."/>
            <person name="Aury J.M."/>
            <person name="Adams K.L."/>
            <person name="Batley J."/>
            <person name="Snowdon R.J."/>
            <person name="Tost J."/>
            <person name="Edwards D."/>
            <person name="Zhou Y."/>
            <person name="Hua W."/>
            <person name="Sharpe A.G."/>
            <person name="Paterson A.H."/>
            <person name="Guan C."/>
            <person name="Wincker P."/>
        </authorList>
    </citation>
    <scope>NUCLEOTIDE SEQUENCE [LARGE SCALE GENOMIC DNA]</scope>
    <source>
        <strain evidence="3">cv. Darmor-bzh</strain>
    </source>
</reference>
<gene>
    <name evidence="2" type="primary">BnaCnng10000D</name>
    <name evidence="2" type="ORF">GSBRNA2T00072199001</name>
</gene>
<keyword evidence="1" id="KW-0812">Transmembrane</keyword>
<dbReference type="STRING" id="3708.A0A078HSX0"/>
<organism evidence="2 3">
    <name type="scientific">Brassica napus</name>
    <name type="common">Rape</name>
    <dbReference type="NCBI Taxonomy" id="3708"/>
    <lineage>
        <taxon>Eukaryota</taxon>
        <taxon>Viridiplantae</taxon>
        <taxon>Streptophyta</taxon>
        <taxon>Embryophyta</taxon>
        <taxon>Tracheophyta</taxon>
        <taxon>Spermatophyta</taxon>
        <taxon>Magnoliopsida</taxon>
        <taxon>eudicotyledons</taxon>
        <taxon>Gunneridae</taxon>
        <taxon>Pentapetalae</taxon>
        <taxon>rosids</taxon>
        <taxon>malvids</taxon>
        <taxon>Brassicales</taxon>
        <taxon>Brassicaceae</taxon>
        <taxon>Brassiceae</taxon>
        <taxon>Brassica</taxon>
    </lineage>
</organism>
<evidence type="ECO:0000256" key="1">
    <source>
        <dbReference type="SAM" id="Phobius"/>
    </source>
</evidence>
<dbReference type="Proteomes" id="UP000028999">
    <property type="component" value="Unassembled WGS sequence"/>
</dbReference>
<dbReference type="EMBL" id="LK032486">
    <property type="protein sequence ID" value="CDY40957.1"/>
    <property type="molecule type" value="Genomic_DNA"/>
</dbReference>
<evidence type="ECO:0000313" key="2">
    <source>
        <dbReference type="EMBL" id="CDY40957.1"/>
    </source>
</evidence>
<name>A0A078HSX0_BRANA</name>
<dbReference type="AlphaFoldDB" id="A0A078HSX0"/>
<dbReference type="InterPro" id="IPR032675">
    <property type="entry name" value="LRR_dom_sf"/>
</dbReference>
<evidence type="ECO:0000313" key="3">
    <source>
        <dbReference type="Proteomes" id="UP000028999"/>
    </source>
</evidence>
<accession>A0A078HSX0</accession>
<dbReference type="Gene3D" id="3.80.10.10">
    <property type="entry name" value="Ribonuclease Inhibitor"/>
    <property type="match status" value="1"/>
</dbReference>
<proteinExistence type="predicted"/>
<dbReference type="SUPFAM" id="SSF52058">
    <property type="entry name" value="L domain-like"/>
    <property type="match status" value="1"/>
</dbReference>
<dbReference type="PaxDb" id="3708-A0A078HSX0"/>
<keyword evidence="3" id="KW-1185">Reference proteome</keyword>
<dbReference type="OMA" id="PFHELEF"/>